<feature type="transmembrane region" description="Helical" evidence="10">
    <location>
        <begin position="655"/>
        <end position="673"/>
    </location>
</feature>
<organism evidence="11 12">
    <name type="scientific">Owenia fusiformis</name>
    <name type="common">Polychaete worm</name>
    <dbReference type="NCBI Taxonomy" id="6347"/>
    <lineage>
        <taxon>Eukaryota</taxon>
        <taxon>Metazoa</taxon>
        <taxon>Spiralia</taxon>
        <taxon>Lophotrochozoa</taxon>
        <taxon>Annelida</taxon>
        <taxon>Polychaeta</taxon>
        <taxon>Sedentaria</taxon>
        <taxon>Canalipalpata</taxon>
        <taxon>Sabellida</taxon>
        <taxon>Oweniida</taxon>
        <taxon>Oweniidae</taxon>
        <taxon>Owenia</taxon>
    </lineage>
</organism>
<dbReference type="GO" id="GO:0006857">
    <property type="term" value="P:oligopeptide transport"/>
    <property type="evidence" value="ECO:0007669"/>
    <property type="project" value="InterPro"/>
</dbReference>
<feature type="region of interest" description="Disordered" evidence="9">
    <location>
        <begin position="719"/>
        <end position="758"/>
    </location>
</feature>
<name>A0A8J1UGN6_OWEFU</name>
<dbReference type="InterPro" id="IPR036259">
    <property type="entry name" value="MFS_trans_sf"/>
</dbReference>
<feature type="transmembrane region" description="Helical" evidence="10">
    <location>
        <begin position="130"/>
        <end position="149"/>
    </location>
</feature>
<feature type="transmembrane region" description="Helical" evidence="10">
    <location>
        <begin position="308"/>
        <end position="325"/>
    </location>
</feature>
<dbReference type="Pfam" id="PF00854">
    <property type="entry name" value="PTR2"/>
    <property type="match status" value="2"/>
</dbReference>
<feature type="transmembrane region" description="Helical" evidence="10">
    <location>
        <begin position="685"/>
        <end position="709"/>
    </location>
</feature>
<feature type="transmembrane region" description="Helical" evidence="10">
    <location>
        <begin position="155"/>
        <end position="175"/>
    </location>
</feature>
<keyword evidence="7 10" id="KW-1133">Transmembrane helix</keyword>
<dbReference type="Proteomes" id="UP000749559">
    <property type="component" value="Unassembled WGS sequence"/>
</dbReference>
<dbReference type="FunFam" id="1.20.1250.20:FF:000049">
    <property type="entry name" value="Solute carrier family 15 member 2"/>
    <property type="match status" value="1"/>
</dbReference>
<keyword evidence="3" id="KW-0813">Transport</keyword>
<evidence type="ECO:0000256" key="10">
    <source>
        <dbReference type="SAM" id="Phobius"/>
    </source>
</evidence>
<evidence type="ECO:0000256" key="7">
    <source>
        <dbReference type="ARBA" id="ARBA00022989"/>
    </source>
</evidence>
<feature type="transmembrane region" description="Helical" evidence="10">
    <location>
        <begin position="100"/>
        <end position="118"/>
    </location>
</feature>
<reference evidence="11" key="1">
    <citation type="submission" date="2022-03" db="EMBL/GenBank/DDBJ databases">
        <authorList>
            <person name="Martin C."/>
        </authorList>
    </citation>
    <scope>NUCLEOTIDE SEQUENCE</scope>
</reference>
<sequence>MQSHLTDITAELSDSEDELFTMEDTQLLEGQDGKGEAPKISGKAWGRVAKIFRNRSDYPTCVFLILGNEFCERFSYYGIRTILVIYLSQWLKFSEDTSTAIYHMFVMLCYFSPLFGAMLADGFIGKYKTILYLSILYAIGNAIVSFTAFPPPESAGPIIGLIVIGIGTGGIKPCVSSLGGDQFAENQVKQRATFFSIFYFAINAGSVLSTFITPILRADVQCFGGDCYPLAFGVPTLLMIVALLLFVAGTNLYKRNPPSGNVIGNFFCSIGRAIKNKCGIRGKLQKEHWLDYADDRYDAQFLSDVKDVLRVLLLFIPLPVFWALFDQMGSRWTLQAQKMNGKVWGDWHVKPDQISVLNPVMILLFIPLFESAIYPLLDKCKIPNRPLQRMVVGMLFASASFYLAGFLQITIDEAIAAPLDVNQADVRFLNAAECPLNVHTYNLNIDSLERIEKRLNIGEMQPLEVSYNLTCKSSESSIKVPIEERRAYTVLFYADGAKYYKSSSTKPRKNKCSFSLINVLDSDAYSLVLQEKNGETQYSVGDLEHLHASKYSTVLPYSYQLYGKLGDNSSDSLPLGDIIPCSEGGAYTILLIRGDANATSGVDSHIYVDVASNKVSMFWQIPQYVMITAGEILFSVTGLSFAYSQAPASMKSVLMSNWLLTTAFGNLIVLVIAEAQFFESQTAEFFMFATLMLVVTVIFAVMTCFYTYVTPPVTEVQQLDDLSSPDKSDTSDKEGESLTSNFDAQKRNIPKYTDESPQ</sequence>
<proteinExistence type="inferred from homology"/>
<protein>
    <submittedName>
        <fullName evidence="11">Uncharacterized protein</fullName>
    </submittedName>
</protein>
<gene>
    <name evidence="11" type="ORF">OFUS_LOCUS13788</name>
</gene>
<dbReference type="PROSITE" id="PS01022">
    <property type="entry name" value="PTR2_1"/>
    <property type="match status" value="1"/>
</dbReference>
<dbReference type="GO" id="GO:0022857">
    <property type="term" value="F:transmembrane transporter activity"/>
    <property type="evidence" value="ECO:0007669"/>
    <property type="project" value="InterPro"/>
</dbReference>
<evidence type="ECO:0000313" key="11">
    <source>
        <dbReference type="EMBL" id="CAH1788219.1"/>
    </source>
</evidence>
<dbReference type="GO" id="GO:0015031">
    <property type="term" value="P:protein transport"/>
    <property type="evidence" value="ECO:0007669"/>
    <property type="project" value="UniProtKB-KW"/>
</dbReference>
<feature type="transmembrane region" description="Helical" evidence="10">
    <location>
        <begin position="196"/>
        <end position="216"/>
    </location>
</feature>
<dbReference type="GO" id="GO:0016020">
    <property type="term" value="C:membrane"/>
    <property type="evidence" value="ECO:0007669"/>
    <property type="project" value="UniProtKB-SubCell"/>
</dbReference>
<evidence type="ECO:0000256" key="2">
    <source>
        <dbReference type="ARBA" id="ARBA00005982"/>
    </source>
</evidence>
<evidence type="ECO:0000256" key="1">
    <source>
        <dbReference type="ARBA" id="ARBA00004141"/>
    </source>
</evidence>
<evidence type="ECO:0000256" key="3">
    <source>
        <dbReference type="ARBA" id="ARBA00022448"/>
    </source>
</evidence>
<evidence type="ECO:0000256" key="8">
    <source>
        <dbReference type="ARBA" id="ARBA00023136"/>
    </source>
</evidence>
<accession>A0A8J1UGN6</accession>
<dbReference type="AlphaFoldDB" id="A0A8J1UGN6"/>
<keyword evidence="8 10" id="KW-0472">Membrane</keyword>
<comment type="caution">
    <text evidence="11">The sequence shown here is derived from an EMBL/GenBank/DDBJ whole genome shotgun (WGS) entry which is preliminary data.</text>
</comment>
<feature type="transmembrane region" description="Helical" evidence="10">
    <location>
        <begin position="624"/>
        <end position="643"/>
    </location>
</feature>
<keyword evidence="12" id="KW-1185">Reference proteome</keyword>
<evidence type="ECO:0000256" key="6">
    <source>
        <dbReference type="ARBA" id="ARBA00022927"/>
    </source>
</evidence>
<dbReference type="InterPro" id="IPR000109">
    <property type="entry name" value="POT_fam"/>
</dbReference>
<dbReference type="EMBL" id="CAIIXF020000007">
    <property type="protein sequence ID" value="CAH1788219.1"/>
    <property type="molecule type" value="Genomic_DNA"/>
</dbReference>
<dbReference type="SUPFAM" id="SSF103473">
    <property type="entry name" value="MFS general substrate transporter"/>
    <property type="match status" value="1"/>
</dbReference>
<evidence type="ECO:0000256" key="4">
    <source>
        <dbReference type="ARBA" id="ARBA00022692"/>
    </source>
</evidence>
<evidence type="ECO:0000313" key="12">
    <source>
        <dbReference type="Proteomes" id="UP000749559"/>
    </source>
</evidence>
<comment type="subcellular location">
    <subcellularLocation>
        <location evidence="1">Membrane</location>
        <topology evidence="1">Multi-pass membrane protein</topology>
    </subcellularLocation>
</comment>
<dbReference type="OrthoDB" id="205993at2759"/>
<evidence type="ECO:0000256" key="5">
    <source>
        <dbReference type="ARBA" id="ARBA00022856"/>
    </source>
</evidence>
<dbReference type="Gene3D" id="1.20.1250.20">
    <property type="entry name" value="MFS general substrate transporter like domains"/>
    <property type="match status" value="2"/>
</dbReference>
<keyword evidence="6" id="KW-0653">Protein transport</keyword>
<dbReference type="PANTHER" id="PTHR11654">
    <property type="entry name" value="OLIGOPEPTIDE TRANSPORTER-RELATED"/>
    <property type="match status" value="1"/>
</dbReference>
<feature type="transmembrane region" description="Helical" evidence="10">
    <location>
        <begin position="389"/>
        <end position="409"/>
    </location>
</feature>
<dbReference type="InterPro" id="IPR018456">
    <property type="entry name" value="PTR2_symporter_CS"/>
</dbReference>
<dbReference type="CDD" id="cd17347">
    <property type="entry name" value="MFS_SLC15A1_2_like"/>
    <property type="match status" value="1"/>
</dbReference>
<feature type="compositionally biased region" description="Basic and acidic residues" evidence="9">
    <location>
        <begin position="724"/>
        <end position="736"/>
    </location>
</feature>
<feature type="transmembrane region" description="Helical" evidence="10">
    <location>
        <begin position="356"/>
        <end position="377"/>
    </location>
</feature>
<keyword evidence="4 10" id="KW-0812">Transmembrane</keyword>
<evidence type="ECO:0000256" key="9">
    <source>
        <dbReference type="SAM" id="MobiDB-lite"/>
    </source>
</evidence>
<keyword evidence="5" id="KW-0571">Peptide transport</keyword>
<comment type="similarity">
    <text evidence="2">Belongs to the major facilitator superfamily. Proton-dependent oligopeptide transporter (POT/PTR) (TC 2.A.17) family.</text>
</comment>
<feature type="transmembrane region" description="Helical" evidence="10">
    <location>
        <begin position="228"/>
        <end position="248"/>
    </location>
</feature>